<feature type="compositionally biased region" description="Polar residues" evidence="3">
    <location>
        <begin position="90"/>
        <end position="121"/>
    </location>
</feature>
<comment type="caution">
    <text evidence="5">The sequence shown here is derived from an EMBL/GenBank/DDBJ whole genome shotgun (WGS) entry which is preliminary data.</text>
</comment>
<dbReference type="InterPro" id="IPR001138">
    <property type="entry name" value="Zn2Cys6_DnaBD"/>
</dbReference>
<dbReference type="PANTHER" id="PTHR31668:SF10">
    <property type="entry name" value="ZN(II)2CYS6 TRANSCRIPTION FACTOR (EUROFUNG)"/>
    <property type="match status" value="1"/>
</dbReference>
<dbReference type="SUPFAM" id="SSF57701">
    <property type="entry name" value="Zn2/Cys6 DNA-binding domain"/>
    <property type="match status" value="1"/>
</dbReference>
<protein>
    <recommendedName>
        <fullName evidence="4">Zn(2)-C6 fungal-type domain-containing protein</fullName>
    </recommendedName>
</protein>
<gene>
    <name evidence="5" type="ORF">VTL71DRAFT_537</name>
</gene>
<evidence type="ECO:0000256" key="1">
    <source>
        <dbReference type="ARBA" id="ARBA00022723"/>
    </source>
</evidence>
<accession>A0ABR4D0C4</accession>
<dbReference type="InterPro" id="IPR036864">
    <property type="entry name" value="Zn2-C6_fun-type_DNA-bd_sf"/>
</dbReference>
<dbReference type="PROSITE" id="PS50048">
    <property type="entry name" value="ZN2_CY6_FUNGAL_2"/>
    <property type="match status" value="1"/>
</dbReference>
<keyword evidence="6" id="KW-1185">Reference proteome</keyword>
<evidence type="ECO:0000259" key="4">
    <source>
        <dbReference type="PROSITE" id="PS50048"/>
    </source>
</evidence>
<keyword evidence="2" id="KW-0539">Nucleus</keyword>
<dbReference type="InterPro" id="IPR050797">
    <property type="entry name" value="Carb_Metab_Trans_Reg"/>
</dbReference>
<feature type="compositionally biased region" description="Basic and acidic residues" evidence="3">
    <location>
        <begin position="78"/>
        <end position="87"/>
    </location>
</feature>
<evidence type="ECO:0000256" key="2">
    <source>
        <dbReference type="ARBA" id="ARBA00023242"/>
    </source>
</evidence>
<name>A0ABR4D0C4_9HELO</name>
<sequence length="658" mass="73706">MSQAAEHSPQLPVSRPYRSHKIRACDTCRRRKIRCDVTSIGEDCRLCREQEKTCQYSTEQSHVRPKKLRLADLSSSEHQNKISEPKRGHTVSSSSGNDLTVPLSTQSWGTDRVSSSPLSKNDTISLEKNRQSLHIVGPAVSSDAHILEQYMSPGLSQGKATDNPYGVYSSDPSKPILYKKVTRGRIGLSINDNAGAKQREILEQILYPNTSQIRNLYLAKIHPAFPIIDETLLDSNTSNKTGASAALLCEIYASSLVYWNESSISSDRARPDQRYAWNLAVQALADDFLGPDLSTLQAAVVELNGRPVYSIIGNVVNNGRAVALSYSLGVNRNPSQWNISQREKDLRMRLWWGVLIHDRWGSFAHGTPSNINSKHYDVPVPTLAMLLPLQPISPECRKSLGSFIALCKLTEILGQALPMVYDLKGSSQKDTSKMIRRIEADLDIWEDSLPDYLSSSVHSDFVSGSSSLRLCYLSLKMLVCRISLHSVSQQQSTECVEAYRFRQVESRHAAQAIVDFTTSLNTCQLPEFWLPYTAYYLTSAITLLLRFAVETTEDSVAETCVTSVKVFTSWLRRAREIHDWDLADDCLIGCEGIVARMTDNGQRLQHEAVLDVPVVNFFETEPPNWLDTTLPVSYGPMDGSGQVRDIWDMFSFDEHFSI</sequence>
<organism evidence="5 6">
    <name type="scientific">Oculimacula yallundae</name>
    <dbReference type="NCBI Taxonomy" id="86028"/>
    <lineage>
        <taxon>Eukaryota</taxon>
        <taxon>Fungi</taxon>
        <taxon>Dikarya</taxon>
        <taxon>Ascomycota</taxon>
        <taxon>Pezizomycotina</taxon>
        <taxon>Leotiomycetes</taxon>
        <taxon>Helotiales</taxon>
        <taxon>Ploettnerulaceae</taxon>
        <taxon>Oculimacula</taxon>
    </lineage>
</organism>
<evidence type="ECO:0000256" key="3">
    <source>
        <dbReference type="SAM" id="MobiDB-lite"/>
    </source>
</evidence>
<reference evidence="5 6" key="1">
    <citation type="journal article" date="2024" name="Commun. Biol.">
        <title>Comparative genomic analysis of thermophilic fungi reveals convergent evolutionary adaptations and gene losses.</title>
        <authorList>
            <person name="Steindorff A.S."/>
            <person name="Aguilar-Pontes M.V."/>
            <person name="Robinson A.J."/>
            <person name="Andreopoulos B."/>
            <person name="LaButti K."/>
            <person name="Kuo A."/>
            <person name="Mondo S."/>
            <person name="Riley R."/>
            <person name="Otillar R."/>
            <person name="Haridas S."/>
            <person name="Lipzen A."/>
            <person name="Grimwood J."/>
            <person name="Schmutz J."/>
            <person name="Clum A."/>
            <person name="Reid I.D."/>
            <person name="Moisan M.C."/>
            <person name="Butler G."/>
            <person name="Nguyen T.T.M."/>
            <person name="Dewar K."/>
            <person name="Conant G."/>
            <person name="Drula E."/>
            <person name="Henrissat B."/>
            <person name="Hansel C."/>
            <person name="Singer S."/>
            <person name="Hutchinson M.I."/>
            <person name="de Vries R.P."/>
            <person name="Natvig D.O."/>
            <person name="Powell A.J."/>
            <person name="Tsang A."/>
            <person name="Grigoriev I.V."/>
        </authorList>
    </citation>
    <scope>NUCLEOTIDE SEQUENCE [LARGE SCALE GENOMIC DNA]</scope>
    <source>
        <strain evidence="5 6">CBS 494.80</strain>
    </source>
</reference>
<dbReference type="CDD" id="cd12148">
    <property type="entry name" value="fungal_TF_MHR"/>
    <property type="match status" value="1"/>
</dbReference>
<evidence type="ECO:0000313" key="5">
    <source>
        <dbReference type="EMBL" id="KAL2075594.1"/>
    </source>
</evidence>
<keyword evidence="1" id="KW-0479">Metal-binding</keyword>
<dbReference type="PANTHER" id="PTHR31668">
    <property type="entry name" value="GLUCOSE TRANSPORT TRANSCRIPTION REGULATOR RGT1-RELATED-RELATED"/>
    <property type="match status" value="1"/>
</dbReference>
<dbReference type="CDD" id="cd00067">
    <property type="entry name" value="GAL4"/>
    <property type="match status" value="1"/>
</dbReference>
<evidence type="ECO:0000313" key="6">
    <source>
        <dbReference type="Proteomes" id="UP001595075"/>
    </source>
</evidence>
<feature type="domain" description="Zn(2)-C6 fungal-type" evidence="4">
    <location>
        <begin position="24"/>
        <end position="56"/>
    </location>
</feature>
<dbReference type="Gene3D" id="4.10.240.10">
    <property type="entry name" value="Zn(2)-C6 fungal-type DNA-binding domain"/>
    <property type="match status" value="1"/>
</dbReference>
<dbReference type="Pfam" id="PF00172">
    <property type="entry name" value="Zn_clus"/>
    <property type="match status" value="1"/>
</dbReference>
<proteinExistence type="predicted"/>
<dbReference type="InterPro" id="IPR007219">
    <property type="entry name" value="XnlR_reg_dom"/>
</dbReference>
<dbReference type="EMBL" id="JAZHXI010000001">
    <property type="protein sequence ID" value="KAL2075594.1"/>
    <property type="molecule type" value="Genomic_DNA"/>
</dbReference>
<dbReference type="Pfam" id="PF04082">
    <property type="entry name" value="Fungal_trans"/>
    <property type="match status" value="1"/>
</dbReference>
<feature type="region of interest" description="Disordered" evidence="3">
    <location>
        <begin position="71"/>
        <end position="121"/>
    </location>
</feature>
<dbReference type="SMART" id="SM00066">
    <property type="entry name" value="GAL4"/>
    <property type="match status" value="1"/>
</dbReference>
<dbReference type="SMART" id="SM00906">
    <property type="entry name" value="Fungal_trans"/>
    <property type="match status" value="1"/>
</dbReference>
<dbReference type="PROSITE" id="PS00463">
    <property type="entry name" value="ZN2_CY6_FUNGAL_1"/>
    <property type="match status" value="1"/>
</dbReference>
<dbReference type="Proteomes" id="UP001595075">
    <property type="component" value="Unassembled WGS sequence"/>
</dbReference>